<evidence type="ECO:0000313" key="2">
    <source>
        <dbReference type="Proteomes" id="UP000224460"/>
    </source>
</evidence>
<reference evidence="1" key="1">
    <citation type="submission" date="2017-10" db="EMBL/GenBank/DDBJ databases">
        <title>Genome sequence of cellulolytic Lachnospiraceae bacterium XHS1971 isolated from hotspring sediment.</title>
        <authorList>
            <person name="Vasudevan G."/>
            <person name="Joshi A.J."/>
            <person name="Hivarkar S."/>
            <person name="Lanjekar V.B."/>
            <person name="Dhakephalkar P.K."/>
            <person name="Dagar S."/>
        </authorList>
    </citation>
    <scope>NUCLEOTIDE SEQUENCE</scope>
    <source>
        <strain evidence="1">XHS1971</strain>
    </source>
</reference>
<name>A0AC61D8S6_9FIRM</name>
<accession>A0AC61D8S6</accession>
<organism evidence="1 2">
    <name type="scientific">Sporanaerobium hydrogeniformans</name>
    <dbReference type="NCBI Taxonomy" id="3072179"/>
    <lineage>
        <taxon>Bacteria</taxon>
        <taxon>Bacillati</taxon>
        <taxon>Bacillota</taxon>
        <taxon>Clostridia</taxon>
        <taxon>Lachnospirales</taxon>
        <taxon>Lachnospiraceae</taxon>
        <taxon>Sporanaerobium</taxon>
    </lineage>
</organism>
<protein>
    <submittedName>
        <fullName evidence="1">Uncharacterized protein</fullName>
    </submittedName>
</protein>
<sequence length="141" mass="16763">MEWILTILTFKVPVFVIILIIIGLWVVKKIYNSFSSEKVDNSPQWLNYKKSKYKKWIFAWDYNLNSYLRQYEIIHLRPVCQCGCELSKNANGSTVHYSYGTLICPKCGKTYPEIYEEDILDFKKVLLYDINNDLYPKENIK</sequence>
<keyword evidence="2" id="KW-1185">Reference proteome</keyword>
<proteinExistence type="predicted"/>
<dbReference type="Proteomes" id="UP000224460">
    <property type="component" value="Unassembled WGS sequence"/>
</dbReference>
<dbReference type="EMBL" id="PEDL01000039">
    <property type="protein sequence ID" value="PHV69245.1"/>
    <property type="molecule type" value="Genomic_DNA"/>
</dbReference>
<comment type="caution">
    <text evidence="1">The sequence shown here is derived from an EMBL/GenBank/DDBJ whole genome shotgun (WGS) entry which is preliminary data.</text>
</comment>
<gene>
    <name evidence="1" type="ORF">CS063_16795</name>
</gene>
<evidence type="ECO:0000313" key="1">
    <source>
        <dbReference type="EMBL" id="PHV69245.1"/>
    </source>
</evidence>